<gene>
    <name evidence="4" type="ORF">FHS11_001323</name>
</gene>
<keyword evidence="2" id="KW-0732">Signal</keyword>
<evidence type="ECO:0000313" key="4">
    <source>
        <dbReference type="EMBL" id="MBB3054906.1"/>
    </source>
</evidence>
<dbReference type="PANTHER" id="PTHR43056:SF10">
    <property type="entry name" value="COCE_NOND FAMILY, PUTATIVE (AFU_ORTHOLOGUE AFUA_7G00600)-RELATED"/>
    <property type="match status" value="1"/>
</dbReference>
<evidence type="ECO:0000313" key="5">
    <source>
        <dbReference type="Proteomes" id="UP000539265"/>
    </source>
</evidence>
<dbReference type="Pfam" id="PF08530">
    <property type="entry name" value="PepX_C"/>
    <property type="match status" value="1"/>
</dbReference>
<dbReference type="Gene3D" id="2.60.120.260">
    <property type="entry name" value="Galactose-binding domain-like"/>
    <property type="match status" value="1"/>
</dbReference>
<evidence type="ECO:0000259" key="3">
    <source>
        <dbReference type="SMART" id="SM00939"/>
    </source>
</evidence>
<dbReference type="InterPro" id="IPR013736">
    <property type="entry name" value="Xaa-Pro_dipept_C"/>
</dbReference>
<protein>
    <recommendedName>
        <fullName evidence="3">Xaa-Pro dipeptidyl-peptidase C-terminal domain-containing protein</fullName>
    </recommendedName>
</protein>
<accession>A0A839SAQ8</accession>
<dbReference type="InterPro" id="IPR008979">
    <property type="entry name" value="Galactose-bd-like_sf"/>
</dbReference>
<dbReference type="InterPro" id="IPR000383">
    <property type="entry name" value="Xaa-Pro-like_dom"/>
</dbReference>
<name>A0A839SAQ8_9SPHI</name>
<feature type="chain" id="PRO_5032849230" description="Xaa-Pro dipeptidyl-peptidase C-terminal domain-containing protein" evidence="2">
    <location>
        <begin position="24"/>
        <end position="614"/>
    </location>
</feature>
<dbReference type="InterPro" id="IPR005674">
    <property type="entry name" value="CocE/Ser_esterase"/>
</dbReference>
<dbReference type="OrthoDB" id="319764at2"/>
<organism evidence="4 5">
    <name type="scientific">Mucilaginibacter gotjawali</name>
    <dbReference type="NCBI Taxonomy" id="1550579"/>
    <lineage>
        <taxon>Bacteria</taxon>
        <taxon>Pseudomonadati</taxon>
        <taxon>Bacteroidota</taxon>
        <taxon>Sphingobacteriia</taxon>
        <taxon>Sphingobacteriales</taxon>
        <taxon>Sphingobacteriaceae</taxon>
        <taxon>Mucilaginibacter</taxon>
    </lineage>
</organism>
<dbReference type="EMBL" id="JACHWX010000003">
    <property type="protein sequence ID" value="MBB3054906.1"/>
    <property type="molecule type" value="Genomic_DNA"/>
</dbReference>
<feature type="signal peptide" evidence="2">
    <location>
        <begin position="1"/>
        <end position="23"/>
    </location>
</feature>
<sequence length="614" mass="70214">MSTFFTKITFIGILCLCSANLFAQPTKPDDKYSRQEVMIPMRDGIKLHTVIYTPKNQAEKLPFLITRTPYGVSENPSPEREGYIKDMADEGYIFVAQDIRGRYLSQGKFEMQRFNRDKKDPKAIDEASDTFDTIDWLLKNIPDNNGKAGIYGISYDGWTAIIAGTDPHPALKAVSEQATPADMFMNDDFHHNGAFRLSYGFEYSVLTEAAKTDSLYNFGQYDTYDWYLKLGTLSNINKKYAHNTLPTWNNFIAHPNYDSFWQKQALAYRLDTPRTAIQHVSGWWDQEDMVGPQTAYKTLEKKDVNHKNFIVLGPWRHGGWAGGDGTSLGNIKFDGQATGTYFRKEIQAKWFAWYLKGKGDGNFAEAISFQTGSNKWMNYSAWPPKEAVSKNIYFHTDGKLSFEKPSAAEIKSFDSYVSDPSKPVPYRQRPIEETYGPGSRWYYWLTEDQRFVDNRPDVLTWQTDTLTQDVTITGNVLAKIYASTSGSDADWVVKLIDVYPQDYKKELKMSGYELMIADDVFRGRFRKSFTKPEPITPGKVEAYSIDLHGADHVFKKGHKIMVQVQSTWFPVIDRNPQKYVPNIFEAKAGDYQPATQKVYHSAIFPSSIVLPVMQ</sequence>
<dbReference type="PANTHER" id="PTHR43056">
    <property type="entry name" value="PEPTIDASE S9 PROLYL OLIGOPEPTIDASE"/>
    <property type="match status" value="1"/>
</dbReference>
<dbReference type="Gene3D" id="1.10.3020.10">
    <property type="entry name" value="alpha-amino acid ester hydrolase ( Helical cap domain)"/>
    <property type="match status" value="1"/>
</dbReference>
<feature type="domain" description="Xaa-Pro dipeptidyl-peptidase C-terminal" evidence="3">
    <location>
        <begin position="348"/>
        <end position="609"/>
    </location>
</feature>
<dbReference type="AlphaFoldDB" id="A0A839SAQ8"/>
<dbReference type="NCBIfam" id="TIGR00976">
    <property type="entry name" value="CocE_NonD"/>
    <property type="match status" value="1"/>
</dbReference>
<keyword evidence="1" id="KW-0378">Hydrolase</keyword>
<dbReference type="InterPro" id="IPR050585">
    <property type="entry name" value="Xaa-Pro_dipeptidyl-ppase/CocE"/>
</dbReference>
<reference evidence="4" key="1">
    <citation type="submission" date="2020-08" db="EMBL/GenBank/DDBJ databases">
        <title>Genomic Encyclopedia of Type Strains, Phase III (KMG-III): the genomes of soil and plant-associated and newly described type strains.</title>
        <authorList>
            <person name="Whitman W."/>
        </authorList>
    </citation>
    <scope>NUCLEOTIDE SEQUENCE [LARGE SCALE GENOMIC DNA]</scope>
    <source>
        <strain evidence="4">CECT 8628</strain>
    </source>
</reference>
<evidence type="ECO:0000256" key="1">
    <source>
        <dbReference type="ARBA" id="ARBA00022801"/>
    </source>
</evidence>
<dbReference type="SUPFAM" id="SSF49785">
    <property type="entry name" value="Galactose-binding domain-like"/>
    <property type="match status" value="1"/>
</dbReference>
<dbReference type="SMART" id="SM00939">
    <property type="entry name" value="PepX_C"/>
    <property type="match status" value="1"/>
</dbReference>
<dbReference type="RefSeq" id="WP_096355330.1">
    <property type="nucleotide sequence ID" value="NZ_AP017313.1"/>
</dbReference>
<dbReference type="InterPro" id="IPR029058">
    <property type="entry name" value="AB_hydrolase_fold"/>
</dbReference>
<keyword evidence="5" id="KW-1185">Reference proteome</keyword>
<dbReference type="Proteomes" id="UP000539265">
    <property type="component" value="Unassembled WGS sequence"/>
</dbReference>
<dbReference type="GO" id="GO:0008239">
    <property type="term" value="F:dipeptidyl-peptidase activity"/>
    <property type="evidence" value="ECO:0007669"/>
    <property type="project" value="InterPro"/>
</dbReference>
<dbReference type="SUPFAM" id="SSF53474">
    <property type="entry name" value="alpha/beta-Hydrolases"/>
    <property type="match status" value="1"/>
</dbReference>
<comment type="caution">
    <text evidence="4">The sequence shown here is derived from an EMBL/GenBank/DDBJ whole genome shotgun (WGS) entry which is preliminary data.</text>
</comment>
<dbReference type="Pfam" id="PF02129">
    <property type="entry name" value="Peptidase_S15"/>
    <property type="match status" value="1"/>
</dbReference>
<dbReference type="Gene3D" id="3.40.50.1820">
    <property type="entry name" value="alpha/beta hydrolase"/>
    <property type="match status" value="1"/>
</dbReference>
<evidence type="ECO:0000256" key="2">
    <source>
        <dbReference type="SAM" id="SignalP"/>
    </source>
</evidence>
<proteinExistence type="predicted"/>